<dbReference type="EMBL" id="GL453925">
    <property type="protein sequence ID" value="EFN75161.1"/>
    <property type="molecule type" value="Genomic_DNA"/>
</dbReference>
<dbReference type="PANTHER" id="PTHR47326:SF1">
    <property type="entry name" value="HTH PSQ-TYPE DOMAIN-CONTAINING PROTEIN"/>
    <property type="match status" value="1"/>
</dbReference>
<accession>E2CA72</accession>
<dbReference type="AlphaFoldDB" id="E2CA72"/>
<dbReference type="InParanoid" id="E2CA72"/>
<evidence type="ECO:0000313" key="1">
    <source>
        <dbReference type="EMBL" id="EFN75161.1"/>
    </source>
</evidence>
<evidence type="ECO:0008006" key="3">
    <source>
        <dbReference type="Google" id="ProtNLM"/>
    </source>
</evidence>
<keyword evidence="2" id="KW-1185">Reference proteome</keyword>
<proteinExistence type="predicted"/>
<dbReference type="STRING" id="610380.E2CA72"/>
<dbReference type="GO" id="GO:0003676">
    <property type="term" value="F:nucleic acid binding"/>
    <property type="evidence" value="ECO:0007669"/>
    <property type="project" value="InterPro"/>
</dbReference>
<gene>
    <name evidence="1" type="ORF">EAI_02716</name>
</gene>
<feature type="non-terminal residue" evidence="1">
    <location>
        <position position="1"/>
    </location>
</feature>
<dbReference type="Proteomes" id="UP000008237">
    <property type="component" value="Unassembled WGS sequence"/>
</dbReference>
<sequence>RSPDLTVLDNYLWGRVKDIVYPNRPTTRNDMITRITEAIRSLSSDGILGATNSFQNRVDVCIEKNGAHFEH</sequence>
<dbReference type="OMA" id="NYLWGRV"/>
<dbReference type="Gene3D" id="3.30.420.10">
    <property type="entry name" value="Ribonuclease H-like superfamily/Ribonuclease H"/>
    <property type="match status" value="1"/>
</dbReference>
<dbReference type="InterPro" id="IPR036397">
    <property type="entry name" value="RNaseH_sf"/>
</dbReference>
<evidence type="ECO:0000313" key="2">
    <source>
        <dbReference type="Proteomes" id="UP000008237"/>
    </source>
</evidence>
<dbReference type="PANTHER" id="PTHR47326">
    <property type="entry name" value="TRANSPOSABLE ELEMENT TC3 TRANSPOSASE-LIKE PROTEIN"/>
    <property type="match status" value="1"/>
</dbReference>
<reference evidence="1 2" key="1">
    <citation type="journal article" date="2010" name="Science">
        <title>Genomic comparison of the ants Camponotus floridanus and Harpegnathos saltator.</title>
        <authorList>
            <person name="Bonasio R."/>
            <person name="Zhang G."/>
            <person name="Ye C."/>
            <person name="Mutti N.S."/>
            <person name="Fang X."/>
            <person name="Qin N."/>
            <person name="Donahue G."/>
            <person name="Yang P."/>
            <person name="Li Q."/>
            <person name="Li C."/>
            <person name="Zhang P."/>
            <person name="Huang Z."/>
            <person name="Berger S.L."/>
            <person name="Reinberg D."/>
            <person name="Wang J."/>
            <person name="Liebig J."/>
        </authorList>
    </citation>
    <scope>NUCLEOTIDE SEQUENCE [LARGE SCALE GENOMIC DNA]</scope>
    <source>
        <strain evidence="1 2">R22 G/1</strain>
    </source>
</reference>
<organism evidence="2">
    <name type="scientific">Harpegnathos saltator</name>
    <name type="common">Jerdon's jumping ant</name>
    <dbReference type="NCBI Taxonomy" id="610380"/>
    <lineage>
        <taxon>Eukaryota</taxon>
        <taxon>Metazoa</taxon>
        <taxon>Ecdysozoa</taxon>
        <taxon>Arthropoda</taxon>
        <taxon>Hexapoda</taxon>
        <taxon>Insecta</taxon>
        <taxon>Pterygota</taxon>
        <taxon>Neoptera</taxon>
        <taxon>Endopterygota</taxon>
        <taxon>Hymenoptera</taxon>
        <taxon>Apocrita</taxon>
        <taxon>Aculeata</taxon>
        <taxon>Formicoidea</taxon>
        <taxon>Formicidae</taxon>
        <taxon>Ponerinae</taxon>
        <taxon>Ponerini</taxon>
        <taxon>Harpegnathos</taxon>
    </lineage>
</organism>
<name>E2CA72_HARSA</name>
<protein>
    <recommendedName>
        <fullName evidence="3">DUF4817 domain-containing protein</fullName>
    </recommendedName>
</protein>
<feature type="non-terminal residue" evidence="1">
    <location>
        <position position="71"/>
    </location>
</feature>